<keyword evidence="2" id="KW-0812">Transmembrane</keyword>
<feature type="region of interest" description="Disordered" evidence="1">
    <location>
        <begin position="49"/>
        <end position="74"/>
    </location>
</feature>
<dbReference type="AlphaFoldDB" id="A0AAD7GY50"/>
<feature type="transmembrane region" description="Helical" evidence="2">
    <location>
        <begin position="21"/>
        <end position="42"/>
    </location>
</feature>
<proteinExistence type="predicted"/>
<evidence type="ECO:0000313" key="4">
    <source>
        <dbReference type="Proteomes" id="UP001221757"/>
    </source>
</evidence>
<dbReference type="EMBL" id="JARKIE010000005">
    <property type="protein sequence ID" value="KAJ7707695.1"/>
    <property type="molecule type" value="Genomic_DNA"/>
</dbReference>
<keyword evidence="2" id="KW-0472">Membrane</keyword>
<dbReference type="InterPro" id="IPR039961">
    <property type="entry name" value="Nuo9.5"/>
</dbReference>
<protein>
    <recommendedName>
        <fullName evidence="5">NADH-ubiquinone oxidoreductase 9.5 kDa subunit</fullName>
    </recommendedName>
</protein>
<evidence type="ECO:0008006" key="5">
    <source>
        <dbReference type="Google" id="ProtNLM"/>
    </source>
</evidence>
<reference evidence="3" key="1">
    <citation type="submission" date="2023-03" db="EMBL/GenBank/DDBJ databases">
        <title>Massive genome expansion in bonnet fungi (Mycena s.s.) driven by repeated elements and novel gene families across ecological guilds.</title>
        <authorList>
            <consortium name="Lawrence Berkeley National Laboratory"/>
            <person name="Harder C.B."/>
            <person name="Miyauchi S."/>
            <person name="Viragh M."/>
            <person name="Kuo A."/>
            <person name="Thoen E."/>
            <person name="Andreopoulos B."/>
            <person name="Lu D."/>
            <person name="Skrede I."/>
            <person name="Drula E."/>
            <person name="Henrissat B."/>
            <person name="Morin E."/>
            <person name="Kohler A."/>
            <person name="Barry K."/>
            <person name="LaButti K."/>
            <person name="Morin E."/>
            <person name="Salamov A."/>
            <person name="Lipzen A."/>
            <person name="Mereny Z."/>
            <person name="Hegedus B."/>
            <person name="Baldrian P."/>
            <person name="Stursova M."/>
            <person name="Weitz H."/>
            <person name="Taylor A."/>
            <person name="Grigoriev I.V."/>
            <person name="Nagy L.G."/>
            <person name="Martin F."/>
            <person name="Kauserud H."/>
        </authorList>
    </citation>
    <scope>NUCLEOTIDE SEQUENCE</scope>
    <source>
        <strain evidence="3">CBHHK067</strain>
    </source>
</reference>
<comment type="caution">
    <text evidence="3">The sequence shown here is derived from an EMBL/GenBank/DDBJ whole genome shotgun (WGS) entry which is preliminary data.</text>
</comment>
<keyword evidence="4" id="KW-1185">Reference proteome</keyword>
<name>A0AAD7GY50_MYCRO</name>
<organism evidence="3 4">
    <name type="scientific">Mycena rosella</name>
    <name type="common">Pink bonnet</name>
    <name type="synonym">Agaricus rosellus</name>
    <dbReference type="NCBI Taxonomy" id="1033263"/>
    <lineage>
        <taxon>Eukaryota</taxon>
        <taxon>Fungi</taxon>
        <taxon>Dikarya</taxon>
        <taxon>Basidiomycota</taxon>
        <taxon>Agaricomycotina</taxon>
        <taxon>Agaricomycetes</taxon>
        <taxon>Agaricomycetidae</taxon>
        <taxon>Agaricales</taxon>
        <taxon>Marasmiineae</taxon>
        <taxon>Mycenaceae</taxon>
        <taxon>Mycena</taxon>
    </lineage>
</organism>
<keyword evidence="2" id="KW-1133">Transmembrane helix</keyword>
<dbReference type="Proteomes" id="UP001221757">
    <property type="component" value="Unassembled WGS sequence"/>
</dbReference>
<dbReference type="PANTHER" id="PTHR38488:SF1">
    <property type="entry name" value="OXIDOREDUCTASE 9.5 KDA SUBUNIT, PUTATIVE (AFU_ORTHOLOGUE AFUA_5G08980)-RELATED"/>
    <property type="match status" value="1"/>
</dbReference>
<evidence type="ECO:0000313" key="3">
    <source>
        <dbReference type="EMBL" id="KAJ7707695.1"/>
    </source>
</evidence>
<dbReference type="CDD" id="cd22903">
    <property type="entry name" value="NI9M"/>
    <property type="match status" value="1"/>
</dbReference>
<evidence type="ECO:0000256" key="2">
    <source>
        <dbReference type="SAM" id="Phobius"/>
    </source>
</evidence>
<sequence length="74" mass="8449">MSGPFRATYRMLQRHAHESPVIFYSCVIGAIGPVLLVTVPPLKERLGYKPSEPIPLSYPLPNRRRRPVQGYEDE</sequence>
<evidence type="ECO:0000256" key="1">
    <source>
        <dbReference type="SAM" id="MobiDB-lite"/>
    </source>
</evidence>
<dbReference type="PANTHER" id="PTHR38488">
    <property type="entry name" value="OXIDOREDUCTASE 9.5 KDA SUBUNIT, PUTATIVE (AFU_ORTHOLOGUE AFUA_5G08980)-RELATED"/>
    <property type="match status" value="1"/>
</dbReference>
<accession>A0AAD7GY50</accession>
<gene>
    <name evidence="3" type="ORF">B0H17DRAFT_1192150</name>
</gene>